<evidence type="ECO:0000313" key="9">
    <source>
        <dbReference type="Proteomes" id="UP000002534"/>
    </source>
</evidence>
<evidence type="ECO:0000256" key="2">
    <source>
        <dbReference type="ARBA" id="ARBA00022573"/>
    </source>
</evidence>
<accession>Q3A840</accession>
<dbReference type="InterPro" id="IPR014777">
    <property type="entry name" value="4pyrrole_Mease_sub1"/>
</dbReference>
<dbReference type="EMBL" id="CP000142">
    <property type="protein sequence ID" value="ABA87452.1"/>
    <property type="molecule type" value="Genomic_DNA"/>
</dbReference>
<dbReference type="Gene3D" id="3.40.1010.10">
    <property type="entry name" value="Cobalt-precorrin-4 Transmethylase, Domain 1"/>
    <property type="match status" value="1"/>
</dbReference>
<comment type="pathway">
    <text evidence="1">Cofactor biosynthesis; adenosylcobalamin biosynthesis.</text>
</comment>
<feature type="domain" description="Tetrapyrrole methylase" evidence="7">
    <location>
        <begin position="309"/>
        <end position="527"/>
    </location>
</feature>
<organism evidence="8 9">
    <name type="scientific">Syntrophotalea carbinolica (strain DSM 2380 / NBRC 103641 / GraBd1)</name>
    <name type="common">Pelobacter carbinolicus</name>
    <dbReference type="NCBI Taxonomy" id="338963"/>
    <lineage>
        <taxon>Bacteria</taxon>
        <taxon>Pseudomonadati</taxon>
        <taxon>Thermodesulfobacteriota</taxon>
        <taxon>Desulfuromonadia</taxon>
        <taxon>Desulfuromonadales</taxon>
        <taxon>Syntrophotaleaceae</taxon>
        <taxon>Syntrophotalea</taxon>
    </lineage>
</organism>
<dbReference type="AlphaFoldDB" id="Q3A840"/>
<sequence length="556" mass="61039">MRQRWRLVTIWMLCFFSLPAIGLAASQPVVTISGLVKHPQRLTLEDLSHYRPVTVRSTEVDRHGTFAGVHRYQGVPLQHLLQAAGVGKEAAAFPKAIDLAIEVRSRHGQRTLLSWAEVAYGRPGDAIVAFACTSLLTKNSQPKMQQPVALPRLVLSNDFYNDRCLQDIVSIEVIDPASKAEVQPMELAPSAELPVSEVATKIVWEGSRFEGVQRFSGTPLVAMLQQAGITDDPQAAVLVRSDDGYRSLISFGELFGSPLGRRILLADRMDGRLLGSHGEKWLVLPDSSANRFVRGITGIEVLRCRHKPKLTVVGVGPGDTCQMTLEALAALARADAIAAPGDIQKRYARYLSGKQVLFDPFAHADHNRKTPLTRTERDRLQKEEWRANAAKIRKALNAGKNVAFIDWGDPMIFGSSRWIREYFDEAEFDTVAGLSSFNAANAVINRDISTNGSIVITAPRGLRQNHDLLAAVAAKGETLAIFMGLPNLHELVPLLKQHYADTTPMRLVYAAGISNRQHQVATTLGEVLKAVENEKERFLGLVYIGPCLAKGAPSCP</sequence>
<dbReference type="Gene3D" id="3.90.420.10">
    <property type="entry name" value="Oxidoreductase, molybdopterin-binding domain"/>
    <property type="match status" value="2"/>
</dbReference>
<dbReference type="Pfam" id="PF00590">
    <property type="entry name" value="TP_methylase"/>
    <property type="match status" value="1"/>
</dbReference>
<feature type="signal peptide" evidence="6">
    <location>
        <begin position="1"/>
        <end position="24"/>
    </location>
</feature>
<proteinExistence type="predicted"/>
<dbReference type="InterPro" id="IPR036374">
    <property type="entry name" value="OxRdtase_Mopterin-bd_sf"/>
</dbReference>
<feature type="chain" id="PRO_5004223698" evidence="6">
    <location>
        <begin position="25"/>
        <end position="556"/>
    </location>
</feature>
<dbReference type="KEGG" id="pca:Pcar_0191"/>
<keyword evidence="2" id="KW-0169">Cobalamin biosynthesis</keyword>
<dbReference type="HOGENOM" id="CLU_449667_0_0_7"/>
<dbReference type="Gene3D" id="3.30.950.10">
    <property type="entry name" value="Methyltransferase, Cobalt-precorrin-4 Transmethylase, Domain 2"/>
    <property type="match status" value="1"/>
</dbReference>
<dbReference type="InterPro" id="IPR035996">
    <property type="entry name" value="4pyrrol_Methylase_sf"/>
</dbReference>
<evidence type="ECO:0000256" key="3">
    <source>
        <dbReference type="ARBA" id="ARBA00022603"/>
    </source>
</evidence>
<reference evidence="9" key="1">
    <citation type="submission" date="2005-10" db="EMBL/GenBank/DDBJ databases">
        <title>Complete sequence of Pelobacter carbinolicus DSM 2380.</title>
        <authorList>
            <person name="Copeland A."/>
            <person name="Lucas S."/>
            <person name="Lapidus A."/>
            <person name="Barry K."/>
            <person name="Detter J.C."/>
            <person name="Glavina T."/>
            <person name="Hammon N."/>
            <person name="Israni S."/>
            <person name="Pitluck S."/>
            <person name="Chertkov O."/>
            <person name="Schmutz J."/>
            <person name="Larimer F."/>
            <person name="Land M."/>
            <person name="Kyrpides N."/>
            <person name="Ivanova N."/>
            <person name="Richardson P."/>
        </authorList>
    </citation>
    <scope>NUCLEOTIDE SEQUENCE [LARGE SCALE GENOMIC DNA]</scope>
    <source>
        <strain evidence="9">DSM 2380 / NBRC 103641 / GraBd1</strain>
    </source>
</reference>
<keyword evidence="6" id="KW-0732">Signal</keyword>
<dbReference type="GO" id="GO:0009236">
    <property type="term" value="P:cobalamin biosynthetic process"/>
    <property type="evidence" value="ECO:0007669"/>
    <property type="project" value="UniProtKB-KW"/>
</dbReference>
<dbReference type="Proteomes" id="UP000002534">
    <property type="component" value="Chromosome"/>
</dbReference>
<gene>
    <name evidence="8" type="ordered locus">Pcar_0191</name>
</gene>
<dbReference type="PANTHER" id="PTHR43467">
    <property type="entry name" value="COBALT-PRECORRIN-2 C(20)-METHYLTRANSFERASE"/>
    <property type="match status" value="1"/>
</dbReference>
<dbReference type="GO" id="GO:0032259">
    <property type="term" value="P:methylation"/>
    <property type="evidence" value="ECO:0007669"/>
    <property type="project" value="UniProtKB-KW"/>
</dbReference>
<dbReference type="CDD" id="cd11724">
    <property type="entry name" value="TP_methylase"/>
    <property type="match status" value="1"/>
</dbReference>
<keyword evidence="9" id="KW-1185">Reference proteome</keyword>
<dbReference type="GO" id="GO:0008168">
    <property type="term" value="F:methyltransferase activity"/>
    <property type="evidence" value="ECO:0007669"/>
    <property type="project" value="UniProtKB-KW"/>
</dbReference>
<evidence type="ECO:0000313" key="8">
    <source>
        <dbReference type="EMBL" id="ABA87452.1"/>
    </source>
</evidence>
<keyword evidence="3 8" id="KW-0489">Methyltransferase</keyword>
<protein>
    <submittedName>
        <fullName evidence="8">Molybdopterin-binding tetrapyrrole methyltransferase, putative</fullName>
    </submittedName>
</protein>
<dbReference type="RefSeq" id="WP_011339850.1">
    <property type="nucleotide sequence ID" value="NC_007498.2"/>
</dbReference>
<reference evidence="8 9" key="2">
    <citation type="journal article" date="2012" name="BMC Genomics">
        <title>The genome of Pelobacter carbinolicus reveals surprising metabolic capabilities and physiological features.</title>
        <authorList>
            <person name="Aklujkar M."/>
            <person name="Haveman S.A."/>
            <person name="Didonato R.Jr."/>
            <person name="Chertkov O."/>
            <person name="Han C.S."/>
            <person name="Land M.L."/>
            <person name="Brown P."/>
            <person name="Lovley D.R."/>
        </authorList>
    </citation>
    <scope>NUCLEOTIDE SEQUENCE [LARGE SCALE GENOMIC DNA]</scope>
    <source>
        <strain evidence="9">DSM 2380 / NBRC 103641 / GraBd1</strain>
    </source>
</reference>
<evidence type="ECO:0000256" key="1">
    <source>
        <dbReference type="ARBA" id="ARBA00004953"/>
    </source>
</evidence>
<dbReference type="SUPFAM" id="SSF56524">
    <property type="entry name" value="Oxidoreductase molybdopterin-binding domain"/>
    <property type="match status" value="2"/>
</dbReference>
<evidence type="ECO:0000259" key="7">
    <source>
        <dbReference type="Pfam" id="PF00590"/>
    </source>
</evidence>
<dbReference type="eggNOG" id="COG2875">
    <property type="taxonomic scope" value="Bacteria"/>
</dbReference>
<dbReference type="SUPFAM" id="SSF53790">
    <property type="entry name" value="Tetrapyrrole methylase"/>
    <property type="match status" value="1"/>
</dbReference>
<dbReference type="PANTHER" id="PTHR43467:SF1">
    <property type="entry name" value="PRECORRIN-6A SYNTHASE [DEACETYLATING]"/>
    <property type="match status" value="1"/>
</dbReference>
<dbReference type="InterPro" id="IPR014776">
    <property type="entry name" value="4pyrrole_Mease_sub2"/>
</dbReference>
<keyword evidence="4 8" id="KW-0808">Transferase</keyword>
<evidence type="ECO:0000256" key="4">
    <source>
        <dbReference type="ARBA" id="ARBA00022679"/>
    </source>
</evidence>
<dbReference type="OrthoDB" id="9804789at2"/>
<dbReference type="InterPro" id="IPR000878">
    <property type="entry name" value="4pyrrol_Mease"/>
</dbReference>
<dbReference type="STRING" id="338963.Pcar_0191"/>
<evidence type="ECO:0000256" key="5">
    <source>
        <dbReference type="ARBA" id="ARBA00022691"/>
    </source>
</evidence>
<keyword evidence="5" id="KW-0949">S-adenosyl-L-methionine</keyword>
<name>Q3A840_SYNC1</name>
<evidence type="ECO:0000256" key="6">
    <source>
        <dbReference type="SAM" id="SignalP"/>
    </source>
</evidence>